<evidence type="ECO:0000313" key="16">
    <source>
        <dbReference type="EMBL" id="PSW25633.1"/>
    </source>
</evidence>
<evidence type="ECO:0000256" key="2">
    <source>
        <dbReference type="ARBA" id="ARBA00022679"/>
    </source>
</evidence>
<proteinExistence type="inferred from homology"/>
<evidence type="ECO:0000256" key="8">
    <source>
        <dbReference type="ARBA" id="ARBA00044254"/>
    </source>
</evidence>
<dbReference type="AlphaFoldDB" id="A0A2T3P9V7"/>
<feature type="domain" description="Carbohydrate kinase PfkB" evidence="15">
    <location>
        <begin position="10"/>
        <end position="308"/>
    </location>
</feature>
<dbReference type="OrthoDB" id="9776822at2"/>
<accession>A0A2T3P9V7</accession>
<evidence type="ECO:0000256" key="11">
    <source>
        <dbReference type="ARBA" id="ARBA00066369"/>
    </source>
</evidence>
<dbReference type="PANTHER" id="PTHR43085:SF15">
    <property type="entry name" value="2-DEHYDRO-3-DEOXYGLUCONOKINASE"/>
    <property type="match status" value="1"/>
</dbReference>
<evidence type="ECO:0000256" key="9">
    <source>
        <dbReference type="ARBA" id="ARBA00050729"/>
    </source>
</evidence>
<evidence type="ECO:0000256" key="12">
    <source>
        <dbReference type="ARBA" id="ARBA00067931"/>
    </source>
</evidence>
<dbReference type="GO" id="GO:0005524">
    <property type="term" value="F:ATP binding"/>
    <property type="evidence" value="ECO:0007669"/>
    <property type="project" value="UniProtKB-KW"/>
</dbReference>
<dbReference type="EC" id="2.7.1.45" evidence="11"/>
<evidence type="ECO:0000256" key="1">
    <source>
        <dbReference type="ARBA" id="ARBA00010688"/>
    </source>
</evidence>
<dbReference type="Pfam" id="PF00294">
    <property type="entry name" value="PfkB"/>
    <property type="match status" value="1"/>
</dbReference>
<dbReference type="InterPro" id="IPR050306">
    <property type="entry name" value="PfkB_Carbo_kinase"/>
</dbReference>
<comment type="similarity">
    <text evidence="1">Belongs to the carbohydrate kinase PfkB family.</text>
</comment>
<comment type="function">
    <text evidence="10">Catalyzes the phosphorylation of 2-keto-3-deoxygluconate (KDG) to produce 2-keto-3-deoxy-6-phosphogluconate (KDPG).</text>
</comment>
<dbReference type="CDD" id="cd01166">
    <property type="entry name" value="KdgK"/>
    <property type="match status" value="1"/>
</dbReference>
<evidence type="ECO:0000256" key="3">
    <source>
        <dbReference type="ARBA" id="ARBA00022741"/>
    </source>
</evidence>
<comment type="caution">
    <text evidence="16">The sequence shown here is derived from an EMBL/GenBank/DDBJ whole genome shotgun (WGS) entry which is preliminary data.</text>
</comment>
<evidence type="ECO:0000256" key="10">
    <source>
        <dbReference type="ARBA" id="ARBA00054997"/>
    </source>
</evidence>
<keyword evidence="2" id="KW-0808">Transferase</keyword>
<dbReference type="EMBL" id="PYLZ01000003">
    <property type="protein sequence ID" value="PSW25633.1"/>
    <property type="molecule type" value="Genomic_DNA"/>
</dbReference>
<evidence type="ECO:0000256" key="6">
    <source>
        <dbReference type="ARBA" id="ARBA00023277"/>
    </source>
</evidence>
<evidence type="ECO:0000313" key="17">
    <source>
        <dbReference type="Proteomes" id="UP000240481"/>
    </source>
</evidence>
<dbReference type="GO" id="GO:0006974">
    <property type="term" value="P:DNA damage response"/>
    <property type="evidence" value="ECO:0007669"/>
    <property type="project" value="TreeGrafter"/>
</dbReference>
<reference evidence="16 17" key="1">
    <citation type="submission" date="2018-01" db="EMBL/GenBank/DDBJ databases">
        <title>Whole genome sequencing of Histamine producing bacteria.</title>
        <authorList>
            <person name="Butler K."/>
        </authorList>
    </citation>
    <scope>NUCLEOTIDE SEQUENCE [LARGE SCALE GENOMIC DNA]</scope>
    <source>
        <strain evidence="16 17">DSM 24669</strain>
    </source>
</reference>
<dbReference type="GO" id="GO:0005829">
    <property type="term" value="C:cytosol"/>
    <property type="evidence" value="ECO:0007669"/>
    <property type="project" value="TreeGrafter"/>
</dbReference>
<dbReference type="InterPro" id="IPR029056">
    <property type="entry name" value="Ribokinase-like"/>
</dbReference>
<dbReference type="PANTHER" id="PTHR43085">
    <property type="entry name" value="HEXOKINASE FAMILY MEMBER"/>
    <property type="match status" value="1"/>
</dbReference>
<keyword evidence="3" id="KW-0547">Nucleotide-binding</keyword>
<evidence type="ECO:0000256" key="5">
    <source>
        <dbReference type="ARBA" id="ARBA00022840"/>
    </source>
</evidence>
<dbReference type="PROSITE" id="PS00584">
    <property type="entry name" value="PFKB_KINASES_2"/>
    <property type="match status" value="1"/>
</dbReference>
<dbReference type="Proteomes" id="UP000240481">
    <property type="component" value="Unassembled WGS sequence"/>
</dbReference>
<keyword evidence="4 16" id="KW-0418">Kinase</keyword>
<keyword evidence="6" id="KW-0119">Carbohydrate metabolism</keyword>
<dbReference type="Gene3D" id="3.40.1190.20">
    <property type="match status" value="1"/>
</dbReference>
<dbReference type="SUPFAM" id="SSF53613">
    <property type="entry name" value="Ribokinase-like"/>
    <property type="match status" value="1"/>
</dbReference>
<name>A0A2T3P9V7_9GAMM</name>
<organism evidence="16 17">
    <name type="scientific">Photobacterium swingsii</name>
    <dbReference type="NCBI Taxonomy" id="680026"/>
    <lineage>
        <taxon>Bacteria</taxon>
        <taxon>Pseudomonadati</taxon>
        <taxon>Pseudomonadota</taxon>
        <taxon>Gammaproteobacteria</taxon>
        <taxon>Vibrionales</taxon>
        <taxon>Vibrionaceae</taxon>
        <taxon>Photobacterium</taxon>
    </lineage>
</organism>
<evidence type="ECO:0000259" key="15">
    <source>
        <dbReference type="Pfam" id="PF00294"/>
    </source>
</evidence>
<evidence type="ECO:0000256" key="4">
    <source>
        <dbReference type="ARBA" id="ARBA00022777"/>
    </source>
</evidence>
<evidence type="ECO:0000256" key="13">
    <source>
        <dbReference type="ARBA" id="ARBA00075711"/>
    </source>
</evidence>
<dbReference type="GO" id="GO:0019698">
    <property type="term" value="P:D-galacturonate catabolic process"/>
    <property type="evidence" value="ECO:0007669"/>
    <property type="project" value="TreeGrafter"/>
</dbReference>
<sequence>MKMRQPTSQKKVAIIGECMIELSGKPFESQMQSYGGDTLNTAVYLSRLCTGLTPYYVTGLGCDSYSQNMRAMWQQEGIDTSLVLTMEGKLPGLYAIQIDDFGERSFHYWRNDSAARYLCEHNGFFAVVEQLKTMDLIYLSGISLAILPDEGKTALLHALASLKQHNVKIAVDSNYRPRLWPNPSDARKWLDRLYQLSDIALVTADDEDLLLDQDNTPPEQIADRLHHLGIDQVVVKLGADGAMWSCHQERGVVAGQKVDQVVDTTAAGDSFNGAYLAAWCHGMSMAESCYWGNALAAQVIQCKGAIVPTNQINHITTAMSEVNEN</sequence>
<dbReference type="InterPro" id="IPR011611">
    <property type="entry name" value="PfkB_dom"/>
</dbReference>
<comment type="catalytic activity">
    <reaction evidence="9">
        <text>2-dehydro-3-deoxy-D-gluconate + ATP = 2-dehydro-3-deoxy-6-phospho-D-gluconate + ADP + H(+)</text>
        <dbReference type="Rhea" id="RHEA:14797"/>
        <dbReference type="ChEBI" id="CHEBI:15378"/>
        <dbReference type="ChEBI" id="CHEBI:30616"/>
        <dbReference type="ChEBI" id="CHEBI:57569"/>
        <dbReference type="ChEBI" id="CHEBI:57990"/>
        <dbReference type="ChEBI" id="CHEBI:456216"/>
        <dbReference type="EC" id="2.7.1.45"/>
    </reaction>
</comment>
<comment type="pathway">
    <text evidence="7">Carbohydrate acid metabolism; 2-dehydro-3-deoxy-D-gluconate degradation; D-glyceraldehyde 3-phosphate and pyruvate from 2-dehydro-3-deoxy-D-gluconate: step 1/2.</text>
</comment>
<gene>
    <name evidence="16" type="ORF">C9I94_07375</name>
</gene>
<keyword evidence="17" id="KW-1185">Reference proteome</keyword>
<evidence type="ECO:0000256" key="14">
    <source>
        <dbReference type="ARBA" id="ARBA00080545"/>
    </source>
</evidence>
<dbReference type="GO" id="GO:0008673">
    <property type="term" value="F:2-dehydro-3-deoxygluconokinase activity"/>
    <property type="evidence" value="ECO:0007669"/>
    <property type="project" value="UniProtKB-EC"/>
</dbReference>
<dbReference type="GO" id="GO:0042840">
    <property type="term" value="P:D-glucuronate catabolic process"/>
    <property type="evidence" value="ECO:0007669"/>
    <property type="project" value="TreeGrafter"/>
</dbReference>
<evidence type="ECO:0000256" key="7">
    <source>
        <dbReference type="ARBA" id="ARBA00043951"/>
    </source>
</evidence>
<dbReference type="InterPro" id="IPR002173">
    <property type="entry name" value="Carboh/pur_kinase_PfkB_CS"/>
</dbReference>
<keyword evidence="5" id="KW-0067">ATP-binding</keyword>
<dbReference type="FunFam" id="3.40.1190.20:FF:000011">
    <property type="entry name" value="2-dehydro-3-deoxygluconokinase, putative"/>
    <property type="match status" value="1"/>
</dbReference>
<protein>
    <recommendedName>
        <fullName evidence="12">2-dehydro-3-deoxygluconokinase</fullName>
        <ecNumber evidence="11">2.7.1.45</ecNumber>
    </recommendedName>
    <alternativeName>
        <fullName evidence="13">2-keto-3-deoxygluconokinase</fullName>
    </alternativeName>
    <alternativeName>
        <fullName evidence="14">3-deoxy-2-oxo-D-gluconate kinase</fullName>
    </alternativeName>
    <alternativeName>
        <fullName evidence="8">KDG kinase</fullName>
    </alternativeName>
</protein>